<dbReference type="Proteomes" id="UP000653472">
    <property type="component" value="Unassembled WGS sequence"/>
</dbReference>
<dbReference type="EMBL" id="JAAVXB010000001">
    <property type="protein sequence ID" value="NKF20807.1"/>
    <property type="molecule type" value="Genomic_DNA"/>
</dbReference>
<protein>
    <submittedName>
        <fullName evidence="1">Uncharacterized protein</fullName>
    </submittedName>
</protein>
<proteinExistence type="predicted"/>
<sequence>MNVTAGPSASLRPQLRRISAIGFDWRAEVSLKETLALLGGKTTDRWQYTEDLVADVLVYDAGNALAQAVVRRQIASGHPCICIPSTGDAGDELVLRYPFGATRLIRCLDYASTRLTGQSAATGDGSDSVCQRLDVAMRTPGAEALVLRSGNHEGLLWVASQRIAWPVSLDLDECARILAGDVEIEVLHRGDAKLKSTAAGAALQSAEPLLWAIGIARSGGHPLRRLPAGQRYRLRRWPDFGVIGRRSADLRCAALLMQRALSGTELASFSGLPIGVVQVFLNAAALCGVLVADAERVVMPARGAASGRSPFGSVLHRIRSAFAMTSAA</sequence>
<dbReference type="AlphaFoldDB" id="A0A969W581"/>
<organism evidence="1 2">
    <name type="scientific">Solimonas marina</name>
    <dbReference type="NCBI Taxonomy" id="2714601"/>
    <lineage>
        <taxon>Bacteria</taxon>
        <taxon>Pseudomonadati</taxon>
        <taxon>Pseudomonadota</taxon>
        <taxon>Gammaproteobacteria</taxon>
        <taxon>Nevskiales</taxon>
        <taxon>Nevskiaceae</taxon>
        <taxon>Solimonas</taxon>
    </lineage>
</organism>
<evidence type="ECO:0000313" key="1">
    <source>
        <dbReference type="EMBL" id="NKF20807.1"/>
    </source>
</evidence>
<evidence type="ECO:0000313" key="2">
    <source>
        <dbReference type="Proteomes" id="UP000653472"/>
    </source>
</evidence>
<comment type="caution">
    <text evidence="1">The sequence shown here is derived from an EMBL/GenBank/DDBJ whole genome shotgun (WGS) entry which is preliminary data.</text>
</comment>
<name>A0A969W581_9GAMM</name>
<gene>
    <name evidence="1" type="ORF">G7Y82_00665</name>
</gene>
<keyword evidence="2" id="KW-1185">Reference proteome</keyword>
<dbReference type="RefSeq" id="WP_168146070.1">
    <property type="nucleotide sequence ID" value="NZ_JAAVXB010000001.1"/>
</dbReference>
<reference evidence="1" key="1">
    <citation type="submission" date="2020-03" db="EMBL/GenBank/DDBJ databases">
        <title>Solimonas marina sp. nov., isolated from deep seawater of the Pacific Ocean.</title>
        <authorList>
            <person name="Liu X."/>
            <person name="Lai Q."/>
            <person name="Sun F."/>
            <person name="Gai Y."/>
            <person name="Li G."/>
            <person name="Shao Z."/>
        </authorList>
    </citation>
    <scope>NUCLEOTIDE SEQUENCE</scope>
    <source>
        <strain evidence="1">C16B3</strain>
    </source>
</reference>
<accession>A0A969W581</accession>